<feature type="active site" description="Charge relay system" evidence="5">
    <location>
        <position position="251"/>
    </location>
</feature>
<dbReference type="InterPro" id="IPR000209">
    <property type="entry name" value="Peptidase_S8/S53_dom"/>
</dbReference>
<keyword evidence="2 5" id="KW-0645">Protease</keyword>
<gene>
    <name evidence="8" type="ORF">Cflav_PD1816</name>
</gene>
<dbReference type="Pfam" id="PF22148">
    <property type="entry name" value="Fervidolysin_NPro-like"/>
    <property type="match status" value="1"/>
</dbReference>
<feature type="domain" description="Fervidolysin-like N-terminal prodomain" evidence="7">
    <location>
        <begin position="133"/>
        <end position="204"/>
    </location>
</feature>
<feature type="active site" description="Charge relay system" evidence="5">
    <location>
        <position position="284"/>
    </location>
</feature>
<accession>B9XN58</accession>
<dbReference type="AlphaFoldDB" id="B9XN58"/>
<keyword evidence="3 5" id="KW-0378">Hydrolase</keyword>
<evidence type="ECO:0000256" key="2">
    <source>
        <dbReference type="ARBA" id="ARBA00022670"/>
    </source>
</evidence>
<comment type="similarity">
    <text evidence="1 5">Belongs to the peptidase S8 family.</text>
</comment>
<dbReference type="InterPro" id="IPR036852">
    <property type="entry name" value="Peptidase_S8/S53_dom_sf"/>
</dbReference>
<keyword evidence="4 5" id="KW-0720">Serine protease</keyword>
<evidence type="ECO:0000259" key="7">
    <source>
        <dbReference type="Pfam" id="PF22148"/>
    </source>
</evidence>
<feature type="domain" description="Peptidase S8/S53" evidence="6">
    <location>
        <begin position="261"/>
        <end position="448"/>
    </location>
</feature>
<evidence type="ECO:0000256" key="3">
    <source>
        <dbReference type="ARBA" id="ARBA00022801"/>
    </source>
</evidence>
<sequence precursor="true">MLSNFMAGMRINFPSWLMLVFTSITLLIGPSLSAASHETLVWNQKENKVDADITSWDLSQLLQNVANATGWKVYLEPDVTRTVSAKFEKLPAGEALRAMLGNLNFVVMPASNGVSRLYVFRTSQQSATRLIRAVAKKAPAKPIPNEFVVMLKPGSKTKIEDLAKALGAKIVGRMDGQNAYRLQFDSAASADAARLQLADNQDVEGIDSNFYVQRPPDVNMSVSTLANDPDLQLQPRTNSPGDCQLMIAAIDTPNQSLGKNLDQFINPTIHVAGDVSVDPNTVTHSTAMISTMLGNLSKIDKGGTSVRIQPVDVYGNSEQATTYDVAKGIVSAANSGANLINLSLGSSGDSILLHKVITQVSNQGIPIFAAAGNEPVTTPTYPAAYPEVVAVTASDSSGKLADYANRGSFVDMIAPGDSVVRYNGQSYMVEGTSSATAYATSMAAALADRSHACADQALSLLKSSASGTASISTSK</sequence>
<proteinExistence type="inferred from homology"/>
<comment type="caution">
    <text evidence="8">The sequence shown here is derived from an EMBL/GenBank/DDBJ whole genome shotgun (WGS) entry which is preliminary data.</text>
</comment>
<organism evidence="8 9">
    <name type="scientific">Pedosphaera parvula (strain Ellin514)</name>
    <dbReference type="NCBI Taxonomy" id="320771"/>
    <lineage>
        <taxon>Bacteria</taxon>
        <taxon>Pseudomonadati</taxon>
        <taxon>Verrucomicrobiota</taxon>
        <taxon>Pedosphaerae</taxon>
        <taxon>Pedosphaerales</taxon>
        <taxon>Pedosphaeraceae</taxon>
        <taxon>Pedosphaera</taxon>
    </lineage>
</organism>
<dbReference type="InterPro" id="IPR054399">
    <property type="entry name" value="Fervidolysin-like_N_prodom"/>
</dbReference>
<dbReference type="GO" id="GO:0004252">
    <property type="term" value="F:serine-type endopeptidase activity"/>
    <property type="evidence" value="ECO:0007669"/>
    <property type="project" value="UniProtKB-UniRule"/>
</dbReference>
<protein>
    <submittedName>
        <fullName evidence="8">Uncharacterized protein</fullName>
    </submittedName>
</protein>
<dbReference type="PROSITE" id="PS51892">
    <property type="entry name" value="SUBTILASE"/>
    <property type="match status" value="1"/>
</dbReference>
<evidence type="ECO:0000259" key="6">
    <source>
        <dbReference type="Pfam" id="PF00082"/>
    </source>
</evidence>
<dbReference type="EMBL" id="ABOX02000038">
    <property type="protein sequence ID" value="EEF58720.1"/>
    <property type="molecule type" value="Genomic_DNA"/>
</dbReference>
<evidence type="ECO:0000256" key="4">
    <source>
        <dbReference type="ARBA" id="ARBA00022825"/>
    </source>
</evidence>
<evidence type="ECO:0000313" key="8">
    <source>
        <dbReference type="EMBL" id="EEF58720.1"/>
    </source>
</evidence>
<name>B9XN58_PEDPL</name>
<feature type="active site" description="Charge relay system" evidence="5">
    <location>
        <position position="433"/>
    </location>
</feature>
<dbReference type="PANTHER" id="PTHR43806">
    <property type="entry name" value="PEPTIDASE S8"/>
    <property type="match status" value="1"/>
</dbReference>
<keyword evidence="9" id="KW-1185">Reference proteome</keyword>
<dbReference type="PANTHER" id="PTHR43806:SF11">
    <property type="entry name" value="CEREVISIN-RELATED"/>
    <property type="match status" value="1"/>
</dbReference>
<evidence type="ECO:0000313" key="9">
    <source>
        <dbReference type="Proteomes" id="UP000003688"/>
    </source>
</evidence>
<dbReference type="GO" id="GO:0006508">
    <property type="term" value="P:proteolysis"/>
    <property type="evidence" value="ECO:0007669"/>
    <property type="project" value="UniProtKB-KW"/>
</dbReference>
<dbReference type="STRING" id="320771.Cflav_PD1816"/>
<dbReference type="Gene3D" id="3.40.50.200">
    <property type="entry name" value="Peptidase S8/S53 domain"/>
    <property type="match status" value="1"/>
</dbReference>
<reference evidence="8 9" key="1">
    <citation type="journal article" date="2011" name="J. Bacteriol.">
        <title>Genome sequence of 'Pedosphaera parvula' Ellin514, an aerobic Verrucomicrobial isolate from pasture soil.</title>
        <authorList>
            <person name="Kant R."/>
            <person name="van Passel M.W."/>
            <person name="Sangwan P."/>
            <person name="Palva A."/>
            <person name="Lucas S."/>
            <person name="Copeland A."/>
            <person name="Lapidus A."/>
            <person name="Glavina Del Rio T."/>
            <person name="Dalin E."/>
            <person name="Tice H."/>
            <person name="Bruce D."/>
            <person name="Goodwin L."/>
            <person name="Pitluck S."/>
            <person name="Chertkov O."/>
            <person name="Larimer F.W."/>
            <person name="Land M.L."/>
            <person name="Hauser L."/>
            <person name="Brettin T.S."/>
            <person name="Detter J.C."/>
            <person name="Han S."/>
            <person name="de Vos W.M."/>
            <person name="Janssen P.H."/>
            <person name="Smidt H."/>
        </authorList>
    </citation>
    <scope>NUCLEOTIDE SEQUENCE [LARGE SCALE GENOMIC DNA]</scope>
    <source>
        <strain evidence="8 9">Ellin514</strain>
    </source>
</reference>
<dbReference type="SUPFAM" id="SSF52743">
    <property type="entry name" value="Subtilisin-like"/>
    <property type="match status" value="1"/>
</dbReference>
<evidence type="ECO:0000256" key="5">
    <source>
        <dbReference type="PROSITE-ProRule" id="PRU01240"/>
    </source>
</evidence>
<dbReference type="Pfam" id="PF00082">
    <property type="entry name" value="Peptidase_S8"/>
    <property type="match status" value="1"/>
</dbReference>
<evidence type="ECO:0000256" key="1">
    <source>
        <dbReference type="ARBA" id="ARBA00011073"/>
    </source>
</evidence>
<dbReference type="InterPro" id="IPR050131">
    <property type="entry name" value="Peptidase_S8_subtilisin-like"/>
</dbReference>
<dbReference type="Proteomes" id="UP000003688">
    <property type="component" value="Unassembled WGS sequence"/>
</dbReference>